<feature type="compositionally biased region" description="Basic residues" evidence="1">
    <location>
        <begin position="149"/>
        <end position="161"/>
    </location>
</feature>
<comment type="caution">
    <text evidence="2">The sequence shown here is derived from an EMBL/GenBank/DDBJ whole genome shotgun (WGS) entry which is preliminary data.</text>
</comment>
<sequence length="273" mass="28796">MSEARLVRVEGDAAGHAEQAEVVLGHEVVPVGVHVGRLCPPRSSRGDDGRDGVRRPGDVVVEVVVEGVVHPGAARPITVAIAVDAVRPAAPAALAYPAVGQPPLVPDAAVEVGRDVGVLASVPVGLDDADPVRRVVGRGVHPGVRLMGRRAGRARRGRRRRGEVEEEEDFHGPSGFLTSPRPSAVDGSDWDADGRTNGAADIETSRGSFNADAHQRRLDLTPSLSALRQSSGDEIMTSQHGTCELVTNTCLANRRPACVRPLRLHCSLAAEPW</sequence>
<accession>K0SNU1</accession>
<name>K0SNU1_THAOC</name>
<dbReference type="Proteomes" id="UP000266841">
    <property type="component" value="Unassembled WGS sequence"/>
</dbReference>
<protein>
    <submittedName>
        <fullName evidence="2">Uncharacterized protein</fullName>
    </submittedName>
</protein>
<dbReference type="AlphaFoldDB" id="K0SNU1"/>
<evidence type="ECO:0000313" key="2">
    <source>
        <dbReference type="EMBL" id="EJK60097.1"/>
    </source>
</evidence>
<organism evidence="2 3">
    <name type="scientific">Thalassiosira oceanica</name>
    <name type="common">Marine diatom</name>
    <dbReference type="NCBI Taxonomy" id="159749"/>
    <lineage>
        <taxon>Eukaryota</taxon>
        <taxon>Sar</taxon>
        <taxon>Stramenopiles</taxon>
        <taxon>Ochrophyta</taxon>
        <taxon>Bacillariophyta</taxon>
        <taxon>Coscinodiscophyceae</taxon>
        <taxon>Thalassiosirophycidae</taxon>
        <taxon>Thalassiosirales</taxon>
        <taxon>Thalassiosiraceae</taxon>
        <taxon>Thalassiosira</taxon>
    </lineage>
</organism>
<evidence type="ECO:0000256" key="1">
    <source>
        <dbReference type="SAM" id="MobiDB-lite"/>
    </source>
</evidence>
<gene>
    <name evidence="2" type="ORF">THAOC_19614</name>
</gene>
<evidence type="ECO:0000313" key="3">
    <source>
        <dbReference type="Proteomes" id="UP000266841"/>
    </source>
</evidence>
<keyword evidence="3" id="KW-1185">Reference proteome</keyword>
<feature type="non-terminal residue" evidence="2">
    <location>
        <position position="273"/>
    </location>
</feature>
<dbReference type="EMBL" id="AGNL01021545">
    <property type="protein sequence ID" value="EJK60097.1"/>
    <property type="molecule type" value="Genomic_DNA"/>
</dbReference>
<feature type="region of interest" description="Disordered" evidence="1">
    <location>
        <begin position="149"/>
        <end position="213"/>
    </location>
</feature>
<proteinExistence type="predicted"/>
<reference evidence="2 3" key="1">
    <citation type="journal article" date="2012" name="Genome Biol.">
        <title>Genome and low-iron response of an oceanic diatom adapted to chronic iron limitation.</title>
        <authorList>
            <person name="Lommer M."/>
            <person name="Specht M."/>
            <person name="Roy A.S."/>
            <person name="Kraemer L."/>
            <person name="Andreson R."/>
            <person name="Gutowska M.A."/>
            <person name="Wolf J."/>
            <person name="Bergner S.V."/>
            <person name="Schilhabel M.B."/>
            <person name="Klostermeier U.C."/>
            <person name="Beiko R.G."/>
            <person name="Rosenstiel P."/>
            <person name="Hippler M."/>
            <person name="Laroche J."/>
        </authorList>
    </citation>
    <scope>NUCLEOTIDE SEQUENCE [LARGE SCALE GENOMIC DNA]</scope>
    <source>
        <strain evidence="2 3">CCMP1005</strain>
    </source>
</reference>